<dbReference type="AlphaFoldDB" id="A0AAF0ISK5"/>
<evidence type="ECO:0000256" key="1">
    <source>
        <dbReference type="ARBA" id="ARBA00004123"/>
    </source>
</evidence>
<keyword evidence="8" id="KW-1185">Reference proteome</keyword>
<organism evidence="7 8">
    <name type="scientific">Malassezia obtusa</name>
    <dbReference type="NCBI Taxonomy" id="76774"/>
    <lineage>
        <taxon>Eukaryota</taxon>
        <taxon>Fungi</taxon>
        <taxon>Dikarya</taxon>
        <taxon>Basidiomycota</taxon>
        <taxon>Ustilaginomycotina</taxon>
        <taxon>Malasseziomycetes</taxon>
        <taxon>Malasseziales</taxon>
        <taxon>Malasseziaceae</taxon>
        <taxon>Malassezia</taxon>
    </lineage>
</organism>
<keyword evidence="3" id="KW-0804">Transcription</keyword>
<feature type="region of interest" description="Disordered" evidence="5">
    <location>
        <begin position="1"/>
        <end position="101"/>
    </location>
</feature>
<dbReference type="SMART" id="SM00993">
    <property type="entry name" value="YL1_C"/>
    <property type="match status" value="1"/>
</dbReference>
<protein>
    <submittedName>
        <fullName evidence="7">Chromatin-remodeling complex subunit ies6</fullName>
    </submittedName>
</protein>
<sequence length="157" mass="17229">MSNAVPTAEEASVFHAPRPFKSAAYTERYSGSTRRNKTLKQILNSERDAQFQRLGIDKKRKDAKRRKTDEAAAAAAPDAGTAAPDAPGVPPSPAPEASERRVVPTYTSVEAPPSLLPAKRYCDVTGLQALYTDPKTRLRYHSAEIYDIIRGFVRAID</sequence>
<evidence type="ECO:0000259" key="6">
    <source>
        <dbReference type="SMART" id="SM00993"/>
    </source>
</evidence>
<reference evidence="7" key="1">
    <citation type="submission" date="2023-03" db="EMBL/GenBank/DDBJ databases">
        <title>Mating type loci evolution in Malassezia.</title>
        <authorList>
            <person name="Coelho M.A."/>
        </authorList>
    </citation>
    <scope>NUCLEOTIDE SEQUENCE</scope>
    <source>
        <strain evidence="7">CBS 7876</strain>
    </source>
</reference>
<evidence type="ECO:0000256" key="5">
    <source>
        <dbReference type="SAM" id="MobiDB-lite"/>
    </source>
</evidence>
<dbReference type="InterPro" id="IPR029525">
    <property type="entry name" value="INO80C/Ies6"/>
</dbReference>
<dbReference type="EMBL" id="CP119938">
    <property type="protein sequence ID" value="WFD03770.1"/>
    <property type="molecule type" value="Genomic_DNA"/>
</dbReference>
<gene>
    <name evidence="7" type="primary">IES6</name>
    <name evidence="7" type="ORF">MOBT1_002464</name>
</gene>
<dbReference type="PANTHER" id="PTHR31200:SF1">
    <property type="entry name" value="INO80 COMPLEX SUBUNIT C"/>
    <property type="match status" value="1"/>
</dbReference>
<dbReference type="InterPro" id="IPR013272">
    <property type="entry name" value="Vps72/YL1_C"/>
</dbReference>
<name>A0AAF0ISK5_9BASI</name>
<evidence type="ECO:0000256" key="4">
    <source>
        <dbReference type="ARBA" id="ARBA00023242"/>
    </source>
</evidence>
<feature type="compositionally biased region" description="Polar residues" evidence="5">
    <location>
        <begin position="29"/>
        <end position="44"/>
    </location>
</feature>
<evidence type="ECO:0000256" key="3">
    <source>
        <dbReference type="ARBA" id="ARBA00023163"/>
    </source>
</evidence>
<keyword evidence="2" id="KW-0805">Transcription regulation</keyword>
<proteinExistence type="predicted"/>
<feature type="compositionally biased region" description="Low complexity" evidence="5">
    <location>
        <begin position="71"/>
        <end position="86"/>
    </location>
</feature>
<evidence type="ECO:0000256" key="2">
    <source>
        <dbReference type="ARBA" id="ARBA00023015"/>
    </source>
</evidence>
<dbReference type="PANTHER" id="PTHR31200">
    <property type="entry name" value="INO80 COMPLEX SUBUNIT C"/>
    <property type="match status" value="1"/>
</dbReference>
<accession>A0AAF0ISK5</accession>
<dbReference type="Proteomes" id="UP001214603">
    <property type="component" value="Chromosome 5"/>
</dbReference>
<dbReference type="Pfam" id="PF08265">
    <property type="entry name" value="YL1_C"/>
    <property type="match status" value="1"/>
</dbReference>
<feature type="compositionally biased region" description="Basic and acidic residues" evidence="5">
    <location>
        <begin position="45"/>
        <end position="60"/>
    </location>
</feature>
<dbReference type="GO" id="GO:0031011">
    <property type="term" value="C:Ino80 complex"/>
    <property type="evidence" value="ECO:0007669"/>
    <property type="project" value="InterPro"/>
</dbReference>
<comment type="subcellular location">
    <subcellularLocation>
        <location evidence="1">Nucleus</location>
    </subcellularLocation>
</comment>
<feature type="domain" description="Vps72/YL1 C-terminal" evidence="6">
    <location>
        <begin position="120"/>
        <end position="149"/>
    </location>
</feature>
<evidence type="ECO:0000313" key="7">
    <source>
        <dbReference type="EMBL" id="WFD03770.1"/>
    </source>
</evidence>
<dbReference type="GO" id="GO:0006338">
    <property type="term" value="P:chromatin remodeling"/>
    <property type="evidence" value="ECO:0007669"/>
    <property type="project" value="InterPro"/>
</dbReference>
<keyword evidence="4" id="KW-0539">Nucleus</keyword>
<evidence type="ECO:0000313" key="8">
    <source>
        <dbReference type="Proteomes" id="UP001214603"/>
    </source>
</evidence>